<reference evidence="2" key="1">
    <citation type="submission" date="2020-05" db="EMBL/GenBank/DDBJ databases">
        <authorList>
            <person name="Chiriac C."/>
            <person name="Salcher M."/>
            <person name="Ghai R."/>
            <person name="Kavagutti S V."/>
        </authorList>
    </citation>
    <scope>NUCLEOTIDE SEQUENCE</scope>
</reference>
<evidence type="ECO:0000313" key="2">
    <source>
        <dbReference type="EMBL" id="CAB4958902.1"/>
    </source>
</evidence>
<dbReference type="EMBL" id="CAFBNF010000260">
    <property type="protein sequence ID" value="CAB4958902.1"/>
    <property type="molecule type" value="Genomic_DNA"/>
</dbReference>
<organism evidence="2">
    <name type="scientific">freshwater metagenome</name>
    <dbReference type="NCBI Taxonomy" id="449393"/>
    <lineage>
        <taxon>unclassified sequences</taxon>
        <taxon>metagenomes</taxon>
        <taxon>ecological metagenomes</taxon>
    </lineage>
</organism>
<name>A0A6J7KWJ9_9ZZZZ</name>
<accession>A0A6J7KWJ9</accession>
<feature type="region of interest" description="Disordered" evidence="1">
    <location>
        <begin position="39"/>
        <end position="60"/>
    </location>
</feature>
<gene>
    <name evidence="2" type="ORF">UFOPK3773_01865</name>
</gene>
<feature type="compositionally biased region" description="Basic and acidic residues" evidence="1">
    <location>
        <begin position="40"/>
        <end position="55"/>
    </location>
</feature>
<evidence type="ECO:0000256" key="1">
    <source>
        <dbReference type="SAM" id="MobiDB-lite"/>
    </source>
</evidence>
<dbReference type="AlphaFoldDB" id="A0A6J7KWJ9"/>
<protein>
    <submittedName>
        <fullName evidence="2">Unannotated protein</fullName>
    </submittedName>
</protein>
<proteinExistence type="predicted"/>
<sequence>MLGRLIRNRDAGLLAELARPHSGAIDHVLGLDVAEGGGDTGDRALGREHPGDRAAFDNAGAPHARTLGHRHRDVDGVDPAVVGNVEAGEQVVGLGKREEFAHLAGGNFLHVDAHEPIEGRHPPVLLKPAGVGSHLDEAHLPQAGGEAGLGLEPGVEVAGVLPQPRAGFRRRAECDHQSRGVPRGARGELVALEQHDVGPACLREVVKHRGADDSASDYDDAGTVGKRRGVHGPTLLGTTAHQRGVAPHCIGGTQARTYRVAAPQGRGDGGTQDFLRSR</sequence>